<keyword evidence="6" id="KW-0676">Redox-active center</keyword>
<sequence>MYKSLIALFAGLSLSGLTLAAAPVAGQDYEVLDEPVSTQTGKERIEVTEAFWYGCPHCYNLEPMIESWAEELPEDVTFTRLPATLGGAWNKHAVAFYAAKELGILDQVHEDFFKAIQDEGRKLTEVDDIAAFFSDYGVSEEQAREMLTSFGVKSQVNRAHARIRAYKLMGVPALIVDGRYVITPSKAGSLENMLIIADALVEETREERSQ</sequence>
<dbReference type="Gene3D" id="3.40.30.10">
    <property type="entry name" value="Glutaredoxin"/>
    <property type="match status" value="1"/>
</dbReference>
<keyword evidence="4 7" id="KW-0574">Periplasm</keyword>
<comment type="subcellular location">
    <subcellularLocation>
        <location evidence="1 7">Periplasm</location>
    </subcellularLocation>
</comment>
<dbReference type="GO" id="GO:0016491">
    <property type="term" value="F:oxidoreductase activity"/>
    <property type="evidence" value="ECO:0007669"/>
    <property type="project" value="InterPro"/>
</dbReference>
<dbReference type="PANTHER" id="PTHR35891">
    <property type="entry name" value="THIOL:DISULFIDE INTERCHANGE PROTEIN DSBA"/>
    <property type="match status" value="1"/>
</dbReference>
<feature type="disulfide bond" description="Redox-active" evidence="8">
    <location>
        <begin position="55"/>
        <end position="58"/>
    </location>
</feature>
<evidence type="ECO:0000256" key="6">
    <source>
        <dbReference type="ARBA" id="ARBA00023284"/>
    </source>
</evidence>
<evidence type="ECO:0000256" key="8">
    <source>
        <dbReference type="PIRSR" id="PIRSR001488-1"/>
    </source>
</evidence>
<dbReference type="GO" id="GO:0042597">
    <property type="term" value="C:periplasmic space"/>
    <property type="evidence" value="ECO:0007669"/>
    <property type="project" value="UniProtKB-SubCell"/>
</dbReference>
<dbReference type="InterPro" id="IPR001853">
    <property type="entry name" value="DSBA-like_thioredoxin_dom"/>
</dbReference>
<dbReference type="InterPro" id="IPR013766">
    <property type="entry name" value="Thioredoxin_domain"/>
</dbReference>
<dbReference type="Pfam" id="PF01323">
    <property type="entry name" value="DSBA"/>
    <property type="match status" value="1"/>
</dbReference>
<evidence type="ECO:0000256" key="5">
    <source>
        <dbReference type="ARBA" id="ARBA00023157"/>
    </source>
</evidence>
<keyword evidence="5 7" id="KW-1015">Disulfide bond</keyword>
<dbReference type="PIRSF" id="PIRSF001488">
    <property type="entry name" value="Tdi_protein"/>
    <property type="match status" value="1"/>
</dbReference>
<keyword evidence="3 9" id="KW-0732">Signal</keyword>
<protein>
    <recommendedName>
        <fullName evidence="7">Thiol:disulfide interchange protein</fullName>
    </recommendedName>
</protein>
<dbReference type="RefSeq" id="WP_147183579.1">
    <property type="nucleotide sequence ID" value="NZ_CP042382.1"/>
</dbReference>
<feature type="domain" description="Thioredoxin" evidence="10">
    <location>
        <begin position="8"/>
        <end position="202"/>
    </location>
</feature>
<dbReference type="Proteomes" id="UP000321272">
    <property type="component" value="Chromosome"/>
</dbReference>
<evidence type="ECO:0000313" key="12">
    <source>
        <dbReference type="Proteomes" id="UP000321272"/>
    </source>
</evidence>
<feature type="chain" id="PRO_5022868565" description="Thiol:disulfide interchange protein" evidence="9">
    <location>
        <begin position="21"/>
        <end position="210"/>
    </location>
</feature>
<evidence type="ECO:0000256" key="2">
    <source>
        <dbReference type="ARBA" id="ARBA00005791"/>
    </source>
</evidence>
<dbReference type="KEGG" id="paur:FGL86_05055"/>
<evidence type="ECO:0000256" key="3">
    <source>
        <dbReference type="ARBA" id="ARBA00022729"/>
    </source>
</evidence>
<dbReference type="AlphaFoldDB" id="A0A5B8SQL6"/>
<evidence type="ECO:0000313" key="11">
    <source>
        <dbReference type="EMBL" id="QEA38514.1"/>
    </source>
</evidence>
<dbReference type="EMBL" id="CP042382">
    <property type="protein sequence ID" value="QEA38514.1"/>
    <property type="molecule type" value="Genomic_DNA"/>
</dbReference>
<evidence type="ECO:0000256" key="7">
    <source>
        <dbReference type="PIRNR" id="PIRNR001488"/>
    </source>
</evidence>
<reference evidence="11 12" key="1">
    <citation type="submission" date="2019-06" db="EMBL/GenBank/DDBJ databases">
        <title>Genome analyses of bacteria isolated from kimchi.</title>
        <authorList>
            <person name="Lee S."/>
            <person name="Ahn S."/>
            <person name="Roh S."/>
        </authorList>
    </citation>
    <scope>NUCLEOTIDE SEQUENCE [LARGE SCALE GENOMIC DNA]</scope>
    <source>
        <strain evidence="11 12">CBA4606</strain>
    </source>
</reference>
<name>A0A5B8SQL6_9GAMM</name>
<feature type="signal peptide" evidence="9">
    <location>
        <begin position="1"/>
        <end position="20"/>
    </location>
</feature>
<proteinExistence type="inferred from homology"/>
<gene>
    <name evidence="11" type="ORF">FGL86_05055</name>
</gene>
<evidence type="ECO:0000256" key="9">
    <source>
        <dbReference type="SAM" id="SignalP"/>
    </source>
</evidence>
<dbReference type="CDD" id="cd03019">
    <property type="entry name" value="DsbA_DsbA"/>
    <property type="match status" value="1"/>
</dbReference>
<organism evidence="11 12">
    <name type="scientific">Pistricoccus aurantiacus</name>
    <dbReference type="NCBI Taxonomy" id="1883414"/>
    <lineage>
        <taxon>Bacteria</taxon>
        <taxon>Pseudomonadati</taxon>
        <taxon>Pseudomonadota</taxon>
        <taxon>Gammaproteobacteria</taxon>
        <taxon>Oceanospirillales</taxon>
        <taxon>Halomonadaceae</taxon>
        <taxon>Pistricoccus</taxon>
    </lineage>
</organism>
<accession>A0A5B8SQL6</accession>
<dbReference type="PANTHER" id="PTHR35891:SF2">
    <property type="entry name" value="THIOL:DISULFIDE INTERCHANGE PROTEIN DSBA"/>
    <property type="match status" value="1"/>
</dbReference>
<evidence type="ECO:0000259" key="10">
    <source>
        <dbReference type="PROSITE" id="PS51352"/>
    </source>
</evidence>
<dbReference type="OrthoDB" id="9784896at2"/>
<comment type="similarity">
    <text evidence="2">Belongs to the thioredoxin family. DsbA subfamily.</text>
</comment>
<keyword evidence="12" id="KW-1185">Reference proteome</keyword>
<dbReference type="InterPro" id="IPR023205">
    <property type="entry name" value="DsbA/DsbL"/>
</dbReference>
<evidence type="ECO:0000256" key="4">
    <source>
        <dbReference type="ARBA" id="ARBA00022764"/>
    </source>
</evidence>
<evidence type="ECO:0000256" key="1">
    <source>
        <dbReference type="ARBA" id="ARBA00004418"/>
    </source>
</evidence>
<dbReference type="InterPro" id="IPR050824">
    <property type="entry name" value="Thiol_disulfide_DsbA"/>
</dbReference>
<dbReference type="PROSITE" id="PS51352">
    <property type="entry name" value="THIOREDOXIN_2"/>
    <property type="match status" value="1"/>
</dbReference>
<dbReference type="SUPFAM" id="SSF52833">
    <property type="entry name" value="Thioredoxin-like"/>
    <property type="match status" value="1"/>
</dbReference>
<dbReference type="InterPro" id="IPR036249">
    <property type="entry name" value="Thioredoxin-like_sf"/>
</dbReference>